<keyword evidence="9" id="KW-1185">Reference proteome</keyword>
<keyword evidence="6" id="KW-0560">Oxidoreductase</keyword>
<dbReference type="KEGG" id="elut:CKA38_02080"/>
<name>A0A2U8E0I6_9BACT</name>
<dbReference type="InterPro" id="IPR000415">
    <property type="entry name" value="Nitroreductase-like"/>
</dbReference>
<dbReference type="SUPFAM" id="SSF55469">
    <property type="entry name" value="FMN-dependent nitroreductase-like"/>
    <property type="match status" value="1"/>
</dbReference>
<evidence type="ECO:0000259" key="7">
    <source>
        <dbReference type="Pfam" id="PF00881"/>
    </source>
</evidence>
<evidence type="ECO:0000313" key="8">
    <source>
        <dbReference type="EMBL" id="AWI08214.1"/>
    </source>
</evidence>
<comment type="cofactor">
    <cofactor evidence="1">
        <name>FMN</name>
        <dbReference type="ChEBI" id="CHEBI:58210"/>
    </cofactor>
</comment>
<protein>
    <submittedName>
        <fullName evidence="8">NAD(P)H-dependent oxidoreductase</fullName>
    </submittedName>
</protein>
<comment type="similarity">
    <text evidence="2">Belongs to the nitroreductase family.</text>
</comment>
<dbReference type="InterPro" id="IPR029479">
    <property type="entry name" value="Nitroreductase"/>
</dbReference>
<dbReference type="InterPro" id="IPR033878">
    <property type="entry name" value="NfsB-like"/>
</dbReference>
<dbReference type="AlphaFoldDB" id="A0A2U8E0I6"/>
<sequence length="220" mass="24040">MDTSANTITTAQLLGALNWRYATKKFDASKKIPAETWAALEKALVLSPSAFGLQPWKFFVVNDPAVRARLAEASYGQSQPVDASHYVVFVSRKNIGGEFLTKYLERTAQVRGVPAETLKPFYQMISGNIEQQAKAGVLDISQAQQAFIALGQFMTSAALLGVDTCALGGIDREKYAEILGIDRESYMSLVACAAGYRAADDKYSSIPKVRFEDSEVITHV</sequence>
<reference evidence="8 9" key="1">
    <citation type="journal article" date="2018" name="Syst. Appl. Microbiol.">
        <title>Ereboglobus luteus gen. nov. sp. nov. from cockroach guts, and new insights into the oxygen relationship of the genera Opitutus and Didymococcus (Verrucomicrobia: Opitutaceae).</title>
        <authorList>
            <person name="Tegtmeier D."/>
            <person name="Belitz A."/>
            <person name="Radek R."/>
            <person name="Heimerl T."/>
            <person name="Brune A."/>
        </authorList>
    </citation>
    <scope>NUCLEOTIDE SEQUENCE [LARGE SCALE GENOMIC DNA]</scope>
    <source>
        <strain evidence="8 9">Ho45</strain>
    </source>
</reference>
<organism evidence="8 9">
    <name type="scientific">Ereboglobus luteus</name>
    <dbReference type="NCBI Taxonomy" id="1796921"/>
    <lineage>
        <taxon>Bacteria</taxon>
        <taxon>Pseudomonadati</taxon>
        <taxon>Verrucomicrobiota</taxon>
        <taxon>Opitutia</taxon>
        <taxon>Opitutales</taxon>
        <taxon>Opitutaceae</taxon>
        <taxon>Ereboglobus</taxon>
    </lineage>
</organism>
<gene>
    <name evidence="8" type="ORF">CKA38_02080</name>
</gene>
<dbReference type="Gene3D" id="3.40.109.10">
    <property type="entry name" value="NADH Oxidase"/>
    <property type="match status" value="1"/>
</dbReference>
<evidence type="ECO:0000256" key="5">
    <source>
        <dbReference type="ARBA" id="ARBA00022857"/>
    </source>
</evidence>
<feature type="domain" description="Nitroreductase" evidence="7">
    <location>
        <begin position="18"/>
        <end position="196"/>
    </location>
</feature>
<keyword evidence="5" id="KW-0521">NADP</keyword>
<keyword evidence="4" id="KW-0288">FMN</keyword>
<dbReference type="GO" id="GO:0016491">
    <property type="term" value="F:oxidoreductase activity"/>
    <property type="evidence" value="ECO:0007669"/>
    <property type="project" value="UniProtKB-KW"/>
</dbReference>
<evidence type="ECO:0000256" key="3">
    <source>
        <dbReference type="ARBA" id="ARBA00022630"/>
    </source>
</evidence>
<dbReference type="PANTHER" id="PTHR43673:SF2">
    <property type="entry name" value="NITROREDUCTASE"/>
    <property type="match status" value="1"/>
</dbReference>
<evidence type="ECO:0000256" key="6">
    <source>
        <dbReference type="ARBA" id="ARBA00023002"/>
    </source>
</evidence>
<proteinExistence type="inferred from homology"/>
<dbReference type="EMBL" id="CP023004">
    <property type="protein sequence ID" value="AWI08214.1"/>
    <property type="molecule type" value="Genomic_DNA"/>
</dbReference>
<evidence type="ECO:0000256" key="4">
    <source>
        <dbReference type="ARBA" id="ARBA00022643"/>
    </source>
</evidence>
<dbReference type="OrthoDB" id="9809288at2"/>
<keyword evidence="3" id="KW-0285">Flavoprotein</keyword>
<dbReference type="Proteomes" id="UP000244896">
    <property type="component" value="Chromosome"/>
</dbReference>
<dbReference type="RefSeq" id="WP_108824019.1">
    <property type="nucleotide sequence ID" value="NZ_CP023004.1"/>
</dbReference>
<dbReference type="CDD" id="cd02149">
    <property type="entry name" value="NfsB-like"/>
    <property type="match status" value="1"/>
</dbReference>
<evidence type="ECO:0000256" key="1">
    <source>
        <dbReference type="ARBA" id="ARBA00001917"/>
    </source>
</evidence>
<dbReference type="Pfam" id="PF00881">
    <property type="entry name" value="Nitroreductase"/>
    <property type="match status" value="1"/>
</dbReference>
<accession>A0A2U8E0I6</accession>
<dbReference type="PANTHER" id="PTHR43673">
    <property type="entry name" value="NAD(P)H NITROREDUCTASE YDGI-RELATED"/>
    <property type="match status" value="1"/>
</dbReference>
<evidence type="ECO:0000313" key="9">
    <source>
        <dbReference type="Proteomes" id="UP000244896"/>
    </source>
</evidence>
<evidence type="ECO:0000256" key="2">
    <source>
        <dbReference type="ARBA" id="ARBA00007118"/>
    </source>
</evidence>